<sequence length="209" mass="23665">MSTVPDCAAITAEELRQRRKDRILRNSDDRVQQILHQTSSSPEVTSPSSQFSVHPDAINKDIYSAVEDTILGEESARDVSVESWWSSYGVLRIFLYFFIGVGQYYLHRFGTTNYMLAICTLVTSPLISYLLNKPETVISINIMGMEGGGHPFIQLSRFWTILWDTLCDFASMMLGVLFCCFGHQIYGIISGLILYKSMDAKQIFVGLFM</sequence>
<name>A0AC34Q9I8_9BILA</name>
<evidence type="ECO:0000313" key="2">
    <source>
        <dbReference type="WBParaSite" id="JU765_v2.g14199.t1"/>
    </source>
</evidence>
<reference evidence="2" key="1">
    <citation type="submission" date="2022-11" db="UniProtKB">
        <authorList>
            <consortium name="WormBaseParasite"/>
        </authorList>
    </citation>
    <scope>IDENTIFICATION</scope>
</reference>
<evidence type="ECO:0000313" key="1">
    <source>
        <dbReference type="Proteomes" id="UP000887576"/>
    </source>
</evidence>
<dbReference type="Proteomes" id="UP000887576">
    <property type="component" value="Unplaced"/>
</dbReference>
<proteinExistence type="predicted"/>
<accession>A0AC34Q9I8</accession>
<organism evidence="1 2">
    <name type="scientific">Panagrolaimus sp. JU765</name>
    <dbReference type="NCBI Taxonomy" id="591449"/>
    <lineage>
        <taxon>Eukaryota</taxon>
        <taxon>Metazoa</taxon>
        <taxon>Ecdysozoa</taxon>
        <taxon>Nematoda</taxon>
        <taxon>Chromadorea</taxon>
        <taxon>Rhabditida</taxon>
        <taxon>Tylenchina</taxon>
        <taxon>Panagrolaimomorpha</taxon>
        <taxon>Panagrolaimoidea</taxon>
        <taxon>Panagrolaimidae</taxon>
        <taxon>Panagrolaimus</taxon>
    </lineage>
</organism>
<protein>
    <submittedName>
        <fullName evidence="2">Uncharacterized protein</fullName>
    </submittedName>
</protein>
<dbReference type="WBParaSite" id="JU765_v2.g14199.t1">
    <property type="protein sequence ID" value="JU765_v2.g14199.t1"/>
    <property type="gene ID" value="JU765_v2.g14199"/>
</dbReference>